<keyword evidence="4 6" id="KW-0663">Pyridoxal phosphate</keyword>
<dbReference type="InterPro" id="IPR015424">
    <property type="entry name" value="PyrdxlP-dep_Trfase"/>
</dbReference>
<accession>A0ABV3K5U3</accession>
<dbReference type="Gene3D" id="3.90.1150.10">
    <property type="entry name" value="Aspartate Aminotransferase, domain 1"/>
    <property type="match status" value="1"/>
</dbReference>
<name>A0ABV3K5U3_STRON</name>
<comment type="similarity">
    <text evidence="2 6">Belongs to the group II decarboxylase family.</text>
</comment>
<evidence type="ECO:0000256" key="2">
    <source>
        <dbReference type="ARBA" id="ARBA00009533"/>
    </source>
</evidence>
<dbReference type="SUPFAM" id="SSF53383">
    <property type="entry name" value="PLP-dependent transferases"/>
    <property type="match status" value="1"/>
</dbReference>
<protein>
    <submittedName>
        <fullName evidence="7">Pyridoxal-dependent decarboxylase</fullName>
    </submittedName>
</protein>
<dbReference type="InterPro" id="IPR010977">
    <property type="entry name" value="Aromatic_deC"/>
</dbReference>
<evidence type="ECO:0000313" key="7">
    <source>
        <dbReference type="EMBL" id="MEV5509879.1"/>
    </source>
</evidence>
<dbReference type="RefSeq" id="WP_109283958.1">
    <property type="nucleotide sequence ID" value="NZ_JBFAUK010000025.1"/>
</dbReference>
<keyword evidence="3" id="KW-0210">Decarboxylase</keyword>
<dbReference type="PANTHER" id="PTHR11999:SF70">
    <property type="entry name" value="MIP05841P"/>
    <property type="match status" value="1"/>
</dbReference>
<comment type="cofactor">
    <cofactor evidence="1 6">
        <name>pyridoxal 5'-phosphate</name>
        <dbReference type="ChEBI" id="CHEBI:597326"/>
    </cofactor>
</comment>
<sequence>MHPQLASDLARLSPLLELTRQRAAAFLDTLPDRPVVPPAPAPGPVPLPEHGAGLQAALEEFGARWEPALSAGAGPRYLGFVTGGATPAALAGDWLTAAADQNSNSSLDGAGQHLERETVDWLRELFGLSGRHRGTFVSGATMSNTVGLAIAREWLGERLGVSVAEDGAAALGRVRVLSGSAHSSVAKALSVLGLGRSALVAVPTLPGREAVDPAALAEALRAADGPCVVVANAGTVNTADFDDLRAIAALRERHDFWLHVDGAFGAFAALSPDHAHLVDGLDLADSVCIDLHKWLNVPYDSAVQFTRRQDLQSTVFRNAAAYLGPLGDDPDLVHLTPENSHRLRALAAWFTLRAYGRDGHREIVERCVAGAQALGRAIEDTEGLRLLAPVRLNVVCFGMDGDPSADRLARLAQELAGEVFFTPTVHAGVPALRAAFSNWRTTAEDVQRIVSALRGAARRY</sequence>
<evidence type="ECO:0000256" key="5">
    <source>
        <dbReference type="ARBA" id="ARBA00023239"/>
    </source>
</evidence>
<dbReference type="Proteomes" id="UP001552594">
    <property type="component" value="Unassembled WGS sequence"/>
</dbReference>
<evidence type="ECO:0000256" key="6">
    <source>
        <dbReference type="RuleBase" id="RU000382"/>
    </source>
</evidence>
<evidence type="ECO:0000256" key="1">
    <source>
        <dbReference type="ARBA" id="ARBA00001933"/>
    </source>
</evidence>
<reference evidence="7 8" key="1">
    <citation type="submission" date="2024-06" db="EMBL/GenBank/DDBJ databases">
        <title>The Natural Products Discovery Center: Release of the First 8490 Sequenced Strains for Exploring Actinobacteria Biosynthetic Diversity.</title>
        <authorList>
            <person name="Kalkreuter E."/>
            <person name="Kautsar S.A."/>
            <person name="Yang D."/>
            <person name="Bader C.D."/>
            <person name="Teijaro C.N."/>
            <person name="Fluegel L."/>
            <person name="Davis C.M."/>
            <person name="Simpson J.R."/>
            <person name="Lauterbach L."/>
            <person name="Steele A.D."/>
            <person name="Gui C."/>
            <person name="Meng S."/>
            <person name="Li G."/>
            <person name="Viehrig K."/>
            <person name="Ye F."/>
            <person name="Su P."/>
            <person name="Kiefer A.F."/>
            <person name="Nichols A."/>
            <person name="Cepeda A.J."/>
            <person name="Yan W."/>
            <person name="Fan B."/>
            <person name="Jiang Y."/>
            <person name="Adhikari A."/>
            <person name="Zheng C.-J."/>
            <person name="Schuster L."/>
            <person name="Cowan T.M."/>
            <person name="Smanski M.J."/>
            <person name="Chevrette M.G."/>
            <person name="De Carvalho L.P.S."/>
            <person name="Shen B."/>
        </authorList>
    </citation>
    <scope>NUCLEOTIDE SEQUENCE [LARGE SCALE GENOMIC DNA]</scope>
    <source>
        <strain evidence="7 8">NPDC052347</strain>
    </source>
</reference>
<comment type="caution">
    <text evidence="7">The sequence shown here is derived from an EMBL/GenBank/DDBJ whole genome shotgun (WGS) entry which is preliminary data.</text>
</comment>
<evidence type="ECO:0000313" key="8">
    <source>
        <dbReference type="Proteomes" id="UP001552594"/>
    </source>
</evidence>
<dbReference type="InterPro" id="IPR015421">
    <property type="entry name" value="PyrdxlP-dep_Trfase_major"/>
</dbReference>
<proteinExistence type="inferred from homology"/>
<dbReference type="InterPro" id="IPR002129">
    <property type="entry name" value="PyrdxlP-dep_de-COase"/>
</dbReference>
<dbReference type="EMBL" id="JBFAUK010000025">
    <property type="protein sequence ID" value="MEV5509879.1"/>
    <property type="molecule type" value="Genomic_DNA"/>
</dbReference>
<dbReference type="PANTHER" id="PTHR11999">
    <property type="entry name" value="GROUP II PYRIDOXAL-5-PHOSPHATE DECARBOXYLASE"/>
    <property type="match status" value="1"/>
</dbReference>
<dbReference type="Pfam" id="PF00282">
    <property type="entry name" value="Pyridoxal_deC"/>
    <property type="match status" value="1"/>
</dbReference>
<evidence type="ECO:0000256" key="3">
    <source>
        <dbReference type="ARBA" id="ARBA00022793"/>
    </source>
</evidence>
<dbReference type="Gene3D" id="3.40.640.10">
    <property type="entry name" value="Type I PLP-dependent aspartate aminotransferase-like (Major domain)"/>
    <property type="match status" value="1"/>
</dbReference>
<dbReference type="InterPro" id="IPR015422">
    <property type="entry name" value="PyrdxlP-dep_Trfase_small"/>
</dbReference>
<gene>
    <name evidence="7" type="ORF">AB0L16_26155</name>
</gene>
<evidence type="ECO:0000256" key="4">
    <source>
        <dbReference type="ARBA" id="ARBA00022898"/>
    </source>
</evidence>
<keyword evidence="5 6" id="KW-0456">Lyase</keyword>
<keyword evidence="8" id="KW-1185">Reference proteome</keyword>
<organism evidence="7 8">
    <name type="scientific">Streptomyces orinoci</name>
    <name type="common">Streptoverticillium orinoci</name>
    <dbReference type="NCBI Taxonomy" id="67339"/>
    <lineage>
        <taxon>Bacteria</taxon>
        <taxon>Bacillati</taxon>
        <taxon>Actinomycetota</taxon>
        <taxon>Actinomycetes</taxon>
        <taxon>Kitasatosporales</taxon>
        <taxon>Streptomycetaceae</taxon>
        <taxon>Streptomyces</taxon>
    </lineage>
</organism>